<dbReference type="Pfam" id="PF00589">
    <property type="entry name" value="Phage_integrase"/>
    <property type="match status" value="1"/>
</dbReference>
<feature type="compositionally biased region" description="Basic residues" evidence="5">
    <location>
        <begin position="1"/>
        <end position="19"/>
    </location>
</feature>
<dbReference type="SUPFAM" id="SSF56349">
    <property type="entry name" value="DNA breaking-rejoining enzymes"/>
    <property type="match status" value="1"/>
</dbReference>
<evidence type="ECO:0000256" key="3">
    <source>
        <dbReference type="ARBA" id="ARBA00023163"/>
    </source>
</evidence>
<evidence type="ECO:0000259" key="7">
    <source>
        <dbReference type="PROSITE" id="PS51898"/>
    </source>
</evidence>
<comment type="caution">
    <text evidence="8">The sequence shown here is derived from an EMBL/GenBank/DDBJ whole genome shotgun (WGS) entry which is preliminary data.</text>
</comment>
<dbReference type="Gene3D" id="1.10.150.130">
    <property type="match status" value="1"/>
</dbReference>
<evidence type="ECO:0000313" key="8">
    <source>
        <dbReference type="EMBL" id="TCO58336.1"/>
    </source>
</evidence>
<keyword evidence="4" id="KW-0233">DNA recombination</keyword>
<feature type="compositionally biased region" description="Pro residues" evidence="5">
    <location>
        <begin position="503"/>
        <end position="513"/>
    </location>
</feature>
<dbReference type="GO" id="GO:0003700">
    <property type="term" value="F:DNA-binding transcription factor activity"/>
    <property type="evidence" value="ECO:0007669"/>
    <property type="project" value="InterPro"/>
</dbReference>
<evidence type="ECO:0000256" key="5">
    <source>
        <dbReference type="SAM" id="MobiDB-lite"/>
    </source>
</evidence>
<feature type="compositionally biased region" description="Basic residues" evidence="5">
    <location>
        <begin position="533"/>
        <end position="554"/>
    </location>
</feature>
<dbReference type="InterPro" id="IPR036390">
    <property type="entry name" value="WH_DNA-bd_sf"/>
</dbReference>
<evidence type="ECO:0000256" key="1">
    <source>
        <dbReference type="ARBA" id="ARBA00023015"/>
    </source>
</evidence>
<feature type="domain" description="HTH gntR-type" evidence="6">
    <location>
        <begin position="433"/>
        <end position="501"/>
    </location>
</feature>
<dbReference type="OrthoDB" id="1850235at2"/>
<dbReference type="EMBL" id="SLWS01000005">
    <property type="protein sequence ID" value="TCO58336.1"/>
    <property type="molecule type" value="Genomic_DNA"/>
</dbReference>
<dbReference type="GO" id="GO:0006310">
    <property type="term" value="P:DNA recombination"/>
    <property type="evidence" value="ECO:0007669"/>
    <property type="project" value="UniProtKB-KW"/>
</dbReference>
<dbReference type="InterPro" id="IPR002104">
    <property type="entry name" value="Integrase_catalytic"/>
</dbReference>
<proteinExistence type="predicted"/>
<dbReference type="GO" id="GO:0015074">
    <property type="term" value="P:DNA integration"/>
    <property type="evidence" value="ECO:0007669"/>
    <property type="project" value="InterPro"/>
</dbReference>
<dbReference type="SMART" id="SM00345">
    <property type="entry name" value="HTH_GNTR"/>
    <property type="match status" value="1"/>
</dbReference>
<keyword evidence="3" id="KW-0804">Transcription</keyword>
<dbReference type="Pfam" id="PF00392">
    <property type="entry name" value="GntR"/>
    <property type="match status" value="1"/>
</dbReference>
<dbReference type="PROSITE" id="PS50949">
    <property type="entry name" value="HTH_GNTR"/>
    <property type="match status" value="1"/>
</dbReference>
<dbReference type="InterPro" id="IPR011010">
    <property type="entry name" value="DNA_brk_join_enz"/>
</dbReference>
<evidence type="ECO:0000259" key="6">
    <source>
        <dbReference type="PROSITE" id="PS50949"/>
    </source>
</evidence>
<dbReference type="PROSITE" id="PS51898">
    <property type="entry name" value="TYR_RECOMBINASE"/>
    <property type="match status" value="1"/>
</dbReference>
<feature type="region of interest" description="Disordered" evidence="5">
    <location>
        <begin position="1"/>
        <end position="26"/>
    </location>
</feature>
<dbReference type="Gene3D" id="1.10.10.10">
    <property type="entry name" value="Winged helix-like DNA-binding domain superfamily/Winged helix DNA-binding domain"/>
    <property type="match status" value="1"/>
</dbReference>
<dbReference type="InterPro" id="IPR010998">
    <property type="entry name" value="Integrase_recombinase_N"/>
</dbReference>
<organism evidence="8 9">
    <name type="scientific">Actinocrispum wychmicini</name>
    <dbReference type="NCBI Taxonomy" id="1213861"/>
    <lineage>
        <taxon>Bacteria</taxon>
        <taxon>Bacillati</taxon>
        <taxon>Actinomycetota</taxon>
        <taxon>Actinomycetes</taxon>
        <taxon>Pseudonocardiales</taxon>
        <taxon>Pseudonocardiaceae</taxon>
        <taxon>Actinocrispum</taxon>
    </lineage>
</organism>
<evidence type="ECO:0000313" key="9">
    <source>
        <dbReference type="Proteomes" id="UP000295680"/>
    </source>
</evidence>
<dbReference type="AlphaFoldDB" id="A0A4R2JMI9"/>
<keyword evidence="1" id="KW-0805">Transcription regulation</keyword>
<dbReference type="Proteomes" id="UP000295680">
    <property type="component" value="Unassembled WGS sequence"/>
</dbReference>
<name>A0A4R2JMI9_9PSEU</name>
<dbReference type="SUPFAM" id="SSF46785">
    <property type="entry name" value="Winged helix' DNA-binding domain"/>
    <property type="match status" value="1"/>
</dbReference>
<protein>
    <submittedName>
        <fullName evidence="8">Site-specific recombinase XerD</fullName>
    </submittedName>
</protein>
<feature type="domain" description="Tyr recombinase" evidence="7">
    <location>
        <begin position="209"/>
        <end position="410"/>
    </location>
</feature>
<dbReference type="RefSeq" id="WP_132119021.1">
    <property type="nucleotide sequence ID" value="NZ_SLWS01000005.1"/>
</dbReference>
<dbReference type="Gene3D" id="1.10.443.10">
    <property type="entry name" value="Intergrase catalytic core"/>
    <property type="match status" value="1"/>
</dbReference>
<dbReference type="PANTHER" id="PTHR30349:SF84">
    <property type="entry name" value="PHAGE-RELATED INTEGRASE"/>
    <property type="match status" value="1"/>
</dbReference>
<dbReference type="CDD" id="cd00397">
    <property type="entry name" value="DNA_BRE_C"/>
    <property type="match status" value="1"/>
</dbReference>
<dbReference type="PANTHER" id="PTHR30349">
    <property type="entry name" value="PHAGE INTEGRASE-RELATED"/>
    <property type="match status" value="1"/>
</dbReference>
<keyword evidence="2" id="KW-0238">DNA-binding</keyword>
<dbReference type="InterPro" id="IPR036388">
    <property type="entry name" value="WH-like_DNA-bd_sf"/>
</dbReference>
<sequence>MKSTTRPRKRAHRSRRRGHIGTLPSGSLRVRIYSGTDPITHKPHYLTDTIPAGPTAEHQAQRVLQQFIDRIDQQHQLQTTATLTELINEHIAKLPVAVTTKAGYQGSHRTHIAPLIGHLCIHTITAETLDALYATLARCRAHCTPLSPRATTLEQHKHIGPGHECRPLSAASIRKVHYLISGAYRSAQRWGWITTSPTTLAKPPAKPRPHPRPPHPADVARVLTHFWAEPDPLLGVLAWTAITTGARRGELCALRWNDFDPHRRVLHIHTSIAHDGPNLIEKDTKLHQHRHIVLDPDTTNLLAAYLNHRRHQAAARRITSAPNAFLFSHTPDGSTCIAPNTLSQLFRRHTTRLGIHTTLHKLRHYHATELILAGVDLRTVASRLGHSDSAMTLNSYTAWINEADQRASTLLTNRLPLRLTVTPQPPTPTPTSTSPHQAIANDLRTAITNHTYPPTTHLPNLHTLATHYHVAPSTIHRAITQLAHENLVHTTPGHPTTITNNPPTTPSPAPIPQLVPTRVPTQLPARQPLPRHTPPRHRPPRHIAGHTHKGHTRNRCGTGR</sequence>
<feature type="compositionally biased region" description="Low complexity" evidence="5">
    <location>
        <begin position="489"/>
        <end position="502"/>
    </location>
</feature>
<dbReference type="InterPro" id="IPR050090">
    <property type="entry name" value="Tyrosine_recombinase_XerCD"/>
</dbReference>
<dbReference type="InterPro" id="IPR013762">
    <property type="entry name" value="Integrase-like_cat_sf"/>
</dbReference>
<feature type="region of interest" description="Disordered" evidence="5">
    <location>
        <begin position="489"/>
        <end position="560"/>
    </location>
</feature>
<evidence type="ECO:0000256" key="2">
    <source>
        <dbReference type="ARBA" id="ARBA00023125"/>
    </source>
</evidence>
<dbReference type="GO" id="GO:0003677">
    <property type="term" value="F:DNA binding"/>
    <property type="evidence" value="ECO:0007669"/>
    <property type="project" value="UniProtKB-KW"/>
</dbReference>
<reference evidence="8 9" key="1">
    <citation type="submission" date="2019-03" db="EMBL/GenBank/DDBJ databases">
        <title>Genomic Encyclopedia of Type Strains, Phase IV (KMG-IV): sequencing the most valuable type-strain genomes for metagenomic binning, comparative biology and taxonomic classification.</title>
        <authorList>
            <person name="Goeker M."/>
        </authorList>
    </citation>
    <scope>NUCLEOTIDE SEQUENCE [LARGE SCALE GENOMIC DNA]</scope>
    <source>
        <strain evidence="8 9">DSM 45934</strain>
    </source>
</reference>
<dbReference type="InterPro" id="IPR000524">
    <property type="entry name" value="Tscrpt_reg_HTH_GntR"/>
</dbReference>
<gene>
    <name evidence="8" type="ORF">EV192_105402</name>
</gene>
<evidence type="ECO:0000256" key="4">
    <source>
        <dbReference type="ARBA" id="ARBA00023172"/>
    </source>
</evidence>
<accession>A0A4R2JMI9</accession>
<keyword evidence="9" id="KW-1185">Reference proteome</keyword>